<name>A0A1E4T6R7_9ASCO</name>
<dbReference type="AlphaFoldDB" id="A0A1E4T6R7"/>
<proteinExistence type="predicted"/>
<feature type="region of interest" description="Disordered" evidence="1">
    <location>
        <begin position="188"/>
        <end position="249"/>
    </location>
</feature>
<feature type="region of interest" description="Disordered" evidence="1">
    <location>
        <begin position="375"/>
        <end position="415"/>
    </location>
</feature>
<evidence type="ECO:0000256" key="1">
    <source>
        <dbReference type="SAM" id="MobiDB-lite"/>
    </source>
</evidence>
<feature type="compositionally biased region" description="Basic and acidic residues" evidence="1">
    <location>
        <begin position="375"/>
        <end position="384"/>
    </location>
</feature>
<feature type="compositionally biased region" description="Low complexity" evidence="1">
    <location>
        <begin position="192"/>
        <end position="213"/>
    </location>
</feature>
<evidence type="ECO:0000313" key="3">
    <source>
        <dbReference type="Proteomes" id="UP000094801"/>
    </source>
</evidence>
<sequence>MNPDILEGKELRSPLDGFMEFKEDFFRSRSISHSESPSNSSSVRVETAKDSFSETSPSRSPTRNSTRRCSVGSYHSSTRHSSDAMGGIHYGFEDLTQPQTQYHSRVGSTSSTASSLMSSPILSNLSNPFDKLSKKIKKHSAASITSSLTRKTSMHRSDSSSTANTTSVGLGVSNSSQTALTTPHAIFNPVYSNNQQPSTSQHSQQQSQSHNHSILPLNTKLKSTSSSVTPISPTHQLSNSSLAKPRSHSVTLTHPITDISDDYFSKQHSRQKLLRLQGQPHHDVDSLYSLEDQNSYFDTNDLYDIHLRNRSSSIGSENILVNTYNSFSNLSIKEKDISTNTTGWFLRDGVMMEDDPAIDPQQQQQQQQQEFTNSHLEEVKESHEASSSPVPKTYETVDGNNDDSGVIIDDSNDSNQTLEDRNQVVVDLVAADVLGRLNI</sequence>
<reference evidence="3" key="1">
    <citation type="submission" date="2016-04" db="EMBL/GenBank/DDBJ databases">
        <title>Comparative genomics of biotechnologically important yeasts.</title>
        <authorList>
            <consortium name="DOE Joint Genome Institute"/>
            <person name="Riley R."/>
            <person name="Haridas S."/>
            <person name="Wolfe K.H."/>
            <person name="Lopes M.R."/>
            <person name="Hittinger C.T."/>
            <person name="Goker M."/>
            <person name="Salamov A."/>
            <person name="Wisecaver J."/>
            <person name="Long T.M."/>
            <person name="Aerts A.L."/>
            <person name="Barry K."/>
            <person name="Choi C."/>
            <person name="Clum A."/>
            <person name="Coughlan A.Y."/>
            <person name="Deshpande S."/>
            <person name="Douglass A.P."/>
            <person name="Hanson S.J."/>
            <person name="Klenk H.-P."/>
            <person name="Labutti K."/>
            <person name="Lapidus A."/>
            <person name="Lindquist E."/>
            <person name="Lipzen A."/>
            <person name="Meier-Kolthoff J.P."/>
            <person name="Ohm R.A."/>
            <person name="Otillar R.P."/>
            <person name="Pangilinan J."/>
            <person name="Peng Y."/>
            <person name="Rokas A."/>
            <person name="Rosa C.A."/>
            <person name="Scheuner C."/>
            <person name="Sibirny A.A."/>
            <person name="Slot J.C."/>
            <person name="Stielow J.B."/>
            <person name="Sun H."/>
            <person name="Kurtzman C.P."/>
            <person name="Blackwell M."/>
            <person name="Grigoriev I.V."/>
            <person name="Jeffries T.W."/>
        </authorList>
    </citation>
    <scope>NUCLEOTIDE SEQUENCE [LARGE SCALE GENOMIC DNA]</scope>
    <source>
        <strain evidence="3">NRRL YB-2248</strain>
    </source>
</reference>
<evidence type="ECO:0000313" key="2">
    <source>
        <dbReference type="EMBL" id="ODV87401.1"/>
    </source>
</evidence>
<accession>A0A1E4T6R7</accession>
<organism evidence="2 3">
    <name type="scientific">[Candida] arabinofermentans NRRL YB-2248</name>
    <dbReference type="NCBI Taxonomy" id="983967"/>
    <lineage>
        <taxon>Eukaryota</taxon>
        <taxon>Fungi</taxon>
        <taxon>Dikarya</taxon>
        <taxon>Ascomycota</taxon>
        <taxon>Saccharomycotina</taxon>
        <taxon>Pichiomycetes</taxon>
        <taxon>Pichiales</taxon>
        <taxon>Pichiaceae</taxon>
        <taxon>Ogataea</taxon>
        <taxon>Ogataea/Candida clade</taxon>
    </lineage>
</organism>
<feature type="compositionally biased region" description="Polar residues" evidence="1">
    <location>
        <begin position="159"/>
        <end position="175"/>
    </location>
</feature>
<protein>
    <submittedName>
        <fullName evidence="2">Uncharacterized protein</fullName>
    </submittedName>
</protein>
<keyword evidence="3" id="KW-1185">Reference proteome</keyword>
<feature type="compositionally biased region" description="Low complexity" evidence="1">
    <location>
        <begin position="29"/>
        <end position="42"/>
    </location>
</feature>
<gene>
    <name evidence="2" type="ORF">CANARDRAFT_26801</name>
</gene>
<feature type="region of interest" description="Disordered" evidence="1">
    <location>
        <begin position="138"/>
        <end position="175"/>
    </location>
</feature>
<feature type="compositionally biased region" description="Low complexity" evidence="1">
    <location>
        <begin position="104"/>
        <end position="121"/>
    </location>
</feature>
<feature type="compositionally biased region" description="Low complexity" evidence="1">
    <location>
        <begin position="223"/>
        <end position="234"/>
    </location>
</feature>
<feature type="compositionally biased region" description="Low complexity" evidence="1">
    <location>
        <begin position="53"/>
        <end position="70"/>
    </location>
</feature>
<dbReference type="EMBL" id="KV453848">
    <property type="protein sequence ID" value="ODV87401.1"/>
    <property type="molecule type" value="Genomic_DNA"/>
</dbReference>
<dbReference type="Proteomes" id="UP000094801">
    <property type="component" value="Unassembled WGS sequence"/>
</dbReference>
<feature type="region of interest" description="Disordered" evidence="1">
    <location>
        <begin position="29"/>
        <end position="121"/>
    </location>
</feature>
<feature type="compositionally biased region" description="Polar residues" evidence="1">
    <location>
        <begin position="235"/>
        <end position="249"/>
    </location>
</feature>